<evidence type="ECO:0000256" key="2">
    <source>
        <dbReference type="SAM" id="Coils"/>
    </source>
</evidence>
<dbReference type="Ensembl" id="ENSCAFT00020010804.1">
    <property type="protein sequence ID" value="ENSCAFP00020009296.1"/>
    <property type="gene ID" value="ENSCAFG00020007498.1"/>
</dbReference>
<feature type="domain" description="PH" evidence="3">
    <location>
        <begin position="592"/>
        <end position="695"/>
    </location>
</feature>
<dbReference type="AlphaFoldDB" id="A0A8C0K2T2"/>
<dbReference type="GO" id="GO:0070507">
    <property type="term" value="P:regulation of microtubule cytoskeleton organization"/>
    <property type="evidence" value="ECO:0007669"/>
    <property type="project" value="TreeGrafter"/>
</dbReference>
<dbReference type="GeneTree" id="ENSGT00940000156371"/>
<dbReference type="Pfam" id="PF00169">
    <property type="entry name" value="PH"/>
    <property type="match status" value="1"/>
</dbReference>
<name>A0A8C0K2T2_CANLU</name>
<accession>A0A8C0K2T2</accession>
<evidence type="ECO:0000313" key="4">
    <source>
        <dbReference type="Ensembl" id="ENSCAFP00020009296.1"/>
    </source>
</evidence>
<dbReference type="SUPFAM" id="SSF50729">
    <property type="entry name" value="PH domain-like"/>
    <property type="match status" value="1"/>
</dbReference>
<evidence type="ECO:0000313" key="5">
    <source>
        <dbReference type="Proteomes" id="UP000694391"/>
    </source>
</evidence>
<dbReference type="Proteomes" id="UP000694391">
    <property type="component" value="Unplaced"/>
</dbReference>
<proteinExistence type="predicted"/>
<dbReference type="InterPro" id="IPR052212">
    <property type="entry name" value="PH-like_domain"/>
</dbReference>
<dbReference type="InterPro" id="IPR001849">
    <property type="entry name" value="PH_domain"/>
</dbReference>
<reference evidence="4" key="2">
    <citation type="submission" date="2025-09" db="UniProtKB">
        <authorList>
            <consortium name="Ensembl"/>
        </authorList>
    </citation>
    <scope>IDENTIFICATION</scope>
</reference>
<feature type="coiled-coil region" evidence="2">
    <location>
        <begin position="262"/>
        <end position="332"/>
    </location>
</feature>
<keyword evidence="5" id="KW-1185">Reference proteome</keyword>
<evidence type="ECO:0000259" key="3">
    <source>
        <dbReference type="PROSITE" id="PS50003"/>
    </source>
</evidence>
<dbReference type="CDD" id="cd14673">
    <property type="entry name" value="PH_PHLDB1_2"/>
    <property type="match status" value="1"/>
</dbReference>
<dbReference type="PANTHER" id="PTHR12156">
    <property type="entry name" value="PLECKSTRIN HOMOLOGY-LIKE DOMAIN, FAMILY B, MEMBER 3"/>
    <property type="match status" value="1"/>
</dbReference>
<evidence type="ECO:0000256" key="1">
    <source>
        <dbReference type="ARBA" id="ARBA00023054"/>
    </source>
</evidence>
<dbReference type="InterPro" id="IPR011993">
    <property type="entry name" value="PH-like_dom_sf"/>
</dbReference>
<dbReference type="SMART" id="SM00233">
    <property type="entry name" value="PH"/>
    <property type="match status" value="1"/>
</dbReference>
<dbReference type="GO" id="GO:0045180">
    <property type="term" value="C:basal cortex"/>
    <property type="evidence" value="ECO:0007669"/>
    <property type="project" value="TreeGrafter"/>
</dbReference>
<dbReference type="PROSITE" id="PS50003">
    <property type="entry name" value="PH_DOMAIN"/>
    <property type="match status" value="1"/>
</dbReference>
<protein>
    <submittedName>
        <fullName evidence="4">Pleckstrin homology like domain family B member 2</fullName>
    </submittedName>
</protein>
<organism evidence="4 5">
    <name type="scientific">Canis lupus dingo</name>
    <name type="common">dingo</name>
    <dbReference type="NCBI Taxonomy" id="286419"/>
    <lineage>
        <taxon>Eukaryota</taxon>
        <taxon>Metazoa</taxon>
        <taxon>Chordata</taxon>
        <taxon>Craniata</taxon>
        <taxon>Vertebrata</taxon>
        <taxon>Euteleostomi</taxon>
        <taxon>Mammalia</taxon>
        <taxon>Eutheria</taxon>
        <taxon>Laurasiatheria</taxon>
        <taxon>Carnivora</taxon>
        <taxon>Caniformia</taxon>
        <taxon>Canidae</taxon>
        <taxon>Canis</taxon>
    </lineage>
</organism>
<gene>
    <name evidence="4" type="primary">PHLDB2</name>
</gene>
<dbReference type="PANTHER" id="PTHR12156:SF21">
    <property type="entry name" value="PLECKSTRIN HOMOLOGY-LIKE DOMAIN FAMILY B MEMBER 2"/>
    <property type="match status" value="1"/>
</dbReference>
<dbReference type="Gene3D" id="2.30.29.30">
    <property type="entry name" value="Pleckstrin-homology domain (PH domain)/Phosphotyrosine-binding domain (PTB)"/>
    <property type="match status" value="1"/>
</dbReference>
<feature type="coiled-coil region" evidence="2">
    <location>
        <begin position="155"/>
        <end position="235"/>
    </location>
</feature>
<dbReference type="InterPro" id="IPR037810">
    <property type="entry name" value="PHLDB1/2/3_PH"/>
</dbReference>
<keyword evidence="1 2" id="KW-0175">Coiled coil</keyword>
<sequence length="702" mass="81547">MDYHRRQREERLREQEMERLERQRLETILSLCAEYTKPDSRLSTGTSVADVQKINKELEKLQLSDEESVFEEAVVSPDARYRCHQKASLHDADLPVFGSIGQSSASLLSPRSIRNDDLLRDFTSAFLKTSSESAYLSILPKTPEGINEEQRIQELAAMEETRITILNNLEELEQKIKDINDQMDESSRELDMECALLDGEQKSETTELMKEKEILDHLNRKIAELEKNIVGEKTKDADLLDVESKHFEDLEFQQLERESRLDEEKENLTQQLLREVAEYQRNIVTRKEKISALKKQANHIVQQAQREQDHFVKEKNNLIMMLQREKENLCNLEKKYSSLSGGKGFPVNPSTLKEAHLPLGQSNSCGSVLPHSLATMTKDSDSRRMLRGRMNFSAGAISNSKSSSIKGYNHQQMSEGQRQKSEFYNRTASESNVYLNSFHYPDHSYKDQAFDTLSLDSSDSMETSISACSPDNISSASTSNIARIEEMERLLKQAHAEKTRLLESREREMEAKKRALEEEKRRRELLEKRLQEETSQRQKLIEKEVKIREKQRAQARPLTRYLPVRKEDFDLRSHVETAGHNIDTCYHVSITEKTCRGFLIKMGGKIKTWKKRWFVFDRNKRTFSYYADKHEAKLKGVIYFQAIEEVYYDHLKNANKSPNPLLTFSVKTHDRIYYMVAPSPEAMRIWMDVIVTGAEGYTHFLL</sequence>
<feature type="coiled-coil region" evidence="2">
    <location>
        <begin position="484"/>
        <end position="543"/>
    </location>
</feature>
<reference evidence="4" key="1">
    <citation type="submission" date="2025-08" db="UniProtKB">
        <authorList>
            <consortium name="Ensembl"/>
        </authorList>
    </citation>
    <scope>IDENTIFICATION</scope>
</reference>
<dbReference type="FunFam" id="2.30.29.30:FF:000006">
    <property type="entry name" value="Pleckstrin homology like domain family B member 1"/>
    <property type="match status" value="1"/>
</dbReference>